<keyword evidence="2" id="KW-0812">Transmembrane</keyword>
<feature type="region of interest" description="Disordered" evidence="1">
    <location>
        <begin position="295"/>
        <end position="617"/>
    </location>
</feature>
<dbReference type="PRINTS" id="PR01217">
    <property type="entry name" value="PRICHEXTENSN"/>
</dbReference>
<feature type="compositionally biased region" description="Low complexity" evidence="1">
    <location>
        <begin position="401"/>
        <end position="416"/>
    </location>
</feature>
<feature type="compositionally biased region" description="Basic and acidic residues" evidence="1">
    <location>
        <begin position="460"/>
        <end position="478"/>
    </location>
</feature>
<dbReference type="RefSeq" id="WP_388311025.1">
    <property type="nucleotide sequence ID" value="NZ_JBIBDZ010000014.1"/>
</dbReference>
<feature type="compositionally biased region" description="Basic and acidic residues" evidence="1">
    <location>
        <begin position="389"/>
        <end position="400"/>
    </location>
</feature>
<reference evidence="3 4" key="1">
    <citation type="submission" date="2024-10" db="EMBL/GenBank/DDBJ databases">
        <title>The Natural Products Discovery Center: Release of the First 8490 Sequenced Strains for Exploring Actinobacteria Biosynthetic Diversity.</title>
        <authorList>
            <person name="Kalkreuter E."/>
            <person name="Kautsar S.A."/>
            <person name="Yang D."/>
            <person name="Bader C.D."/>
            <person name="Teijaro C.N."/>
            <person name="Fluegel L."/>
            <person name="Davis C.M."/>
            <person name="Simpson J.R."/>
            <person name="Lauterbach L."/>
            <person name="Steele A.D."/>
            <person name="Gui C."/>
            <person name="Meng S."/>
            <person name="Li G."/>
            <person name="Viehrig K."/>
            <person name="Ye F."/>
            <person name="Su P."/>
            <person name="Kiefer A.F."/>
            <person name="Nichols A."/>
            <person name="Cepeda A.J."/>
            <person name="Yan W."/>
            <person name="Fan B."/>
            <person name="Jiang Y."/>
            <person name="Adhikari A."/>
            <person name="Zheng C.-J."/>
            <person name="Schuster L."/>
            <person name="Cowan T.M."/>
            <person name="Smanski M.J."/>
            <person name="Chevrette M.G."/>
            <person name="De Carvalho L.P.S."/>
            <person name="Shen B."/>
        </authorList>
    </citation>
    <scope>NUCLEOTIDE SEQUENCE [LARGE SCALE GENOMIC DNA]</scope>
    <source>
        <strain evidence="3 4">NPDC012605</strain>
    </source>
</reference>
<dbReference type="EMBL" id="JBIBDZ010000014">
    <property type="protein sequence ID" value="MFF5923468.1"/>
    <property type="molecule type" value="Genomic_DNA"/>
</dbReference>
<protein>
    <submittedName>
        <fullName evidence="3">Uncharacterized protein</fullName>
    </submittedName>
</protein>
<comment type="caution">
    <text evidence="3">The sequence shown here is derived from an EMBL/GenBank/DDBJ whole genome shotgun (WGS) entry which is preliminary data.</text>
</comment>
<dbReference type="Proteomes" id="UP001602370">
    <property type="component" value="Unassembled WGS sequence"/>
</dbReference>
<feature type="compositionally biased region" description="Pro residues" evidence="1">
    <location>
        <begin position="500"/>
        <end position="515"/>
    </location>
</feature>
<evidence type="ECO:0000313" key="3">
    <source>
        <dbReference type="EMBL" id="MFF5923468.1"/>
    </source>
</evidence>
<evidence type="ECO:0000313" key="4">
    <source>
        <dbReference type="Proteomes" id="UP001602370"/>
    </source>
</evidence>
<organism evidence="3 4">
    <name type="scientific">Streptomyces flavochromogenes</name>
    <dbReference type="NCBI Taxonomy" id="68199"/>
    <lineage>
        <taxon>Bacteria</taxon>
        <taxon>Bacillati</taxon>
        <taxon>Actinomycetota</taxon>
        <taxon>Actinomycetes</taxon>
        <taxon>Kitasatosporales</taxon>
        <taxon>Streptomycetaceae</taxon>
        <taxon>Streptomyces</taxon>
    </lineage>
</organism>
<gene>
    <name evidence="3" type="ORF">ACFY8C_34905</name>
</gene>
<keyword evidence="2" id="KW-0472">Membrane</keyword>
<evidence type="ECO:0000256" key="2">
    <source>
        <dbReference type="SAM" id="Phobius"/>
    </source>
</evidence>
<accession>A0ABW6Y149</accession>
<keyword evidence="2" id="KW-1133">Transmembrane helix</keyword>
<evidence type="ECO:0000256" key="1">
    <source>
        <dbReference type="SAM" id="MobiDB-lite"/>
    </source>
</evidence>
<keyword evidence="4" id="KW-1185">Reference proteome</keyword>
<feature type="compositionally biased region" description="Basic and acidic residues" evidence="1">
    <location>
        <begin position="560"/>
        <end position="578"/>
    </location>
</feature>
<proteinExistence type="predicted"/>
<feature type="compositionally biased region" description="Pro residues" evidence="1">
    <location>
        <begin position="417"/>
        <end position="439"/>
    </location>
</feature>
<feature type="transmembrane region" description="Helical" evidence="2">
    <location>
        <begin position="848"/>
        <end position="869"/>
    </location>
</feature>
<feature type="region of interest" description="Disordered" evidence="1">
    <location>
        <begin position="821"/>
        <end position="842"/>
    </location>
</feature>
<name>A0ABW6Y149_9ACTN</name>
<sequence>MTRSENEVDQIVFRWDSENLTGSTGFGPVAWSGPREEAENLFRTSGPVLRASGEETRPALIRLQRRSEVMLIHRTPFTDADGGTSVLCHALVGSPGLLEPATCLGLHAWNWEGAAMDGARVRGQLPVIPERVLVPATGRGQGELDGALERTVGELTGMVAELLRHPDERFTVLDERGDTAGPVLWGLHSMFGGLTGRRWTFATHDTAELTALRFVFVGRWSGAASRNTDRRRVDPRERAGDRAEEIAARLVRHHLRGVAEGEGQEYAVGSALHGASSARGASLLETAGRALDVLDRRRPGGYAPAPEPTARTSWPPEREDPRVPEPPAPETRKTSGRKWGWGLGGRTADDAPPAGGDTTTDRPGARDAVPAGGEPRGAGRPGPYESPDDWFRPDPPEREPAAPAGPGVTAAPRDVPTTPPSRRPDPTPEPTPNRPPRPSSEPTLYGPPKAPEPAPTRSSTRRDPEPDPDPEPRPDPYRPSRPTSEPAPTRGSTRRDPEPDPGPYRPSRPDFTPDPDPYRPSRPDPAPEPDPYRRASADQQPAPPHVPHPAQGDDPYGRAAADREPRPVPSAHPDRADRPAAPPTAPSRPADLPPHRPDLSKGPAGSGVRPPQAAGADAFPRPVLPLVAPAWTGPGPASGRAWAAVRGRGREREAETGLLHKLPAARTVDEARELVEGGGDRELLDSLRRPQAYVVLTLLLREAARRLPSWEHPLRRELCEVAIGQEFWAVAPSGASADPSDPPEEQRAANAAQLHRWAVRPLLAGGDAPVGTVGELLARLRTSPVPSARETFWLIVDDECPGLPEAVWLTLLKDAYGLPRTARRPGPPAPGAVTGHPEDPGNGYTRRFLRRAGLLIGGMVVAIVLLVLVREWFG</sequence>